<evidence type="ECO:0000256" key="1">
    <source>
        <dbReference type="ARBA" id="ARBA00001957"/>
    </source>
</evidence>
<dbReference type="Proteomes" id="UP000464624">
    <property type="component" value="Chromosome"/>
</dbReference>
<evidence type="ECO:0000256" key="3">
    <source>
        <dbReference type="ARBA" id="ARBA00022553"/>
    </source>
</evidence>
<dbReference type="InterPro" id="IPR010071">
    <property type="entry name" value="AA_adenyl_dom"/>
</dbReference>
<dbReference type="PROSITE" id="PS00455">
    <property type="entry name" value="AMP_BINDING"/>
    <property type="match status" value="1"/>
</dbReference>
<dbReference type="InterPro" id="IPR020845">
    <property type="entry name" value="AMP-binding_CS"/>
</dbReference>
<dbReference type="GO" id="GO:0044550">
    <property type="term" value="P:secondary metabolite biosynthetic process"/>
    <property type="evidence" value="ECO:0007669"/>
    <property type="project" value="TreeGrafter"/>
</dbReference>
<evidence type="ECO:0000313" key="6">
    <source>
        <dbReference type="Proteomes" id="UP000464624"/>
    </source>
</evidence>
<dbReference type="Pfam" id="PF00501">
    <property type="entry name" value="AMP-binding"/>
    <property type="match status" value="1"/>
</dbReference>
<comment type="cofactor">
    <cofactor evidence="1">
        <name>pantetheine 4'-phosphate</name>
        <dbReference type="ChEBI" id="CHEBI:47942"/>
    </cofactor>
</comment>
<dbReference type="FunFam" id="3.40.50.12780:FF:000012">
    <property type="entry name" value="Non-ribosomal peptide synthetase"/>
    <property type="match status" value="1"/>
</dbReference>
<protein>
    <recommendedName>
        <fullName evidence="4">AMP-dependent synthetase/ligase domain-containing protein</fullName>
    </recommendedName>
</protein>
<dbReference type="PRINTS" id="PR00154">
    <property type="entry name" value="AMPBINDING"/>
</dbReference>
<keyword evidence="3" id="KW-0597">Phosphoprotein</keyword>
<dbReference type="GO" id="GO:0043041">
    <property type="term" value="P:amino acid activation for nonribosomal peptide biosynthetic process"/>
    <property type="evidence" value="ECO:0007669"/>
    <property type="project" value="TreeGrafter"/>
</dbReference>
<dbReference type="PANTHER" id="PTHR45527:SF1">
    <property type="entry name" value="FATTY ACID SYNTHASE"/>
    <property type="match status" value="1"/>
</dbReference>
<evidence type="ECO:0000313" key="5">
    <source>
        <dbReference type="EMBL" id="BBU20325.1"/>
    </source>
</evidence>
<dbReference type="InterPro" id="IPR000873">
    <property type="entry name" value="AMP-dep_synth/lig_dom"/>
</dbReference>
<dbReference type="FunFam" id="3.40.50.980:FF:000001">
    <property type="entry name" value="Non-ribosomal peptide synthetase"/>
    <property type="match status" value="1"/>
</dbReference>
<dbReference type="InterPro" id="IPR042099">
    <property type="entry name" value="ANL_N_sf"/>
</dbReference>
<dbReference type="NCBIfam" id="TIGR01733">
    <property type="entry name" value="AA-adenyl-dom"/>
    <property type="match status" value="1"/>
</dbReference>
<dbReference type="Gene3D" id="3.30.300.30">
    <property type="match status" value="1"/>
</dbReference>
<evidence type="ECO:0000259" key="4">
    <source>
        <dbReference type="Pfam" id="PF00501"/>
    </source>
</evidence>
<organism evidence="5 6">
    <name type="scientific">Mycobacterium xenopi</name>
    <dbReference type="NCBI Taxonomy" id="1789"/>
    <lineage>
        <taxon>Bacteria</taxon>
        <taxon>Bacillati</taxon>
        <taxon>Actinomycetota</taxon>
        <taxon>Actinomycetes</taxon>
        <taxon>Mycobacteriales</taxon>
        <taxon>Mycobacteriaceae</taxon>
        <taxon>Mycobacterium</taxon>
    </lineage>
</organism>
<dbReference type="AlphaFoldDB" id="A0AAD1GX63"/>
<accession>A0AAD1GX63</accession>
<dbReference type="PANTHER" id="PTHR45527">
    <property type="entry name" value="NONRIBOSOMAL PEPTIDE SYNTHETASE"/>
    <property type="match status" value="1"/>
</dbReference>
<dbReference type="SUPFAM" id="SSF56801">
    <property type="entry name" value="Acetyl-CoA synthetase-like"/>
    <property type="match status" value="1"/>
</dbReference>
<dbReference type="EMBL" id="AP022314">
    <property type="protein sequence ID" value="BBU20325.1"/>
    <property type="molecule type" value="Genomic_DNA"/>
</dbReference>
<dbReference type="KEGG" id="mxe:MYXE_01140"/>
<dbReference type="InterPro" id="IPR020459">
    <property type="entry name" value="AMP-binding"/>
</dbReference>
<dbReference type="GO" id="GO:0031177">
    <property type="term" value="F:phosphopantetheine binding"/>
    <property type="evidence" value="ECO:0007669"/>
    <property type="project" value="TreeGrafter"/>
</dbReference>
<evidence type="ECO:0000256" key="2">
    <source>
        <dbReference type="ARBA" id="ARBA00022450"/>
    </source>
</evidence>
<dbReference type="GO" id="GO:0005829">
    <property type="term" value="C:cytosol"/>
    <property type="evidence" value="ECO:0007669"/>
    <property type="project" value="TreeGrafter"/>
</dbReference>
<keyword evidence="2" id="KW-0596">Phosphopantetheine</keyword>
<dbReference type="InterPro" id="IPR045851">
    <property type="entry name" value="AMP-bd_C_sf"/>
</dbReference>
<name>A0AAD1GX63_MYCXE</name>
<sequence length="379" mass="40218">MAHLLIDYGAGAGACVALLLPRCAEAIIAILGVLKSGAAYLPIDPAHPVERIGFMLADAAPLAVITTTGLADRLDGHDVAVIDINDPRINTQPNTNLPGPAPDDIAYLIYTSGTTGVPKGVAVSHHNVIQLFDSLEASFDLGPGQVWTQFHSLAFDFSVWEIFGALLHGGRLVVVPDEVAASPDEFHEVLVAEQVSVLSQTPSAVGMLSTEGLESTTLVIGAEPCPADLVDRWAPGRVMINAYGPTETTMWASKSAPLAPGSGTPPIGSPVPAAAFFVLDSWLRPVPPGVAGELYIAGRGVTYGYWRRPGLTGSRFVACPFGGFGARMYRTGDVVRWRADGQLEYLGRADEQVKIRGYRIELGEIQAALSALEGWGRRR</sequence>
<proteinExistence type="predicted"/>
<dbReference type="FunFam" id="2.30.38.10:FF:000001">
    <property type="entry name" value="Non-ribosomal peptide synthetase PvdI"/>
    <property type="match status" value="1"/>
</dbReference>
<feature type="domain" description="AMP-dependent synthetase/ligase" evidence="4">
    <location>
        <begin position="1"/>
        <end position="306"/>
    </location>
</feature>
<reference evidence="5 6" key="1">
    <citation type="submission" date="2019-12" db="EMBL/GenBank/DDBJ databases">
        <title>Complete genome sequence of Mycolicibacterium xenopi str. JCM15661T.</title>
        <authorList>
            <person name="Yoshida M."/>
            <person name="Fukano H."/>
            <person name="Asakura T."/>
            <person name="Hoshino Y."/>
        </authorList>
    </citation>
    <scope>NUCLEOTIDE SEQUENCE [LARGE SCALE GENOMIC DNA]</scope>
    <source>
        <strain evidence="5 6">JCM 15661T</strain>
    </source>
</reference>
<dbReference type="Gene3D" id="3.40.50.12780">
    <property type="entry name" value="N-terminal domain of ligase-like"/>
    <property type="match status" value="1"/>
</dbReference>
<gene>
    <name evidence="5" type="ORF">MYXE_01140</name>
</gene>